<evidence type="ECO:0000256" key="1">
    <source>
        <dbReference type="ARBA" id="ARBA00001974"/>
    </source>
</evidence>
<evidence type="ECO:0000313" key="9">
    <source>
        <dbReference type="EMBL" id="KAF2728715.1"/>
    </source>
</evidence>
<dbReference type="Pfam" id="PF07156">
    <property type="entry name" value="Prenylcys_lyase"/>
    <property type="match status" value="1"/>
</dbReference>
<dbReference type="GO" id="GO:0001735">
    <property type="term" value="F:prenylcysteine oxidase activity"/>
    <property type="evidence" value="ECO:0007669"/>
    <property type="project" value="InterPro"/>
</dbReference>
<dbReference type="InterPro" id="IPR010795">
    <property type="entry name" value="Prenylcys_lyase"/>
</dbReference>
<evidence type="ECO:0000256" key="3">
    <source>
        <dbReference type="ARBA" id="ARBA00022630"/>
    </source>
</evidence>
<reference evidence="9" key="1">
    <citation type="journal article" date="2020" name="Stud. Mycol.">
        <title>101 Dothideomycetes genomes: a test case for predicting lifestyles and emergence of pathogens.</title>
        <authorList>
            <person name="Haridas S."/>
            <person name="Albert R."/>
            <person name="Binder M."/>
            <person name="Bloem J."/>
            <person name="Labutti K."/>
            <person name="Salamov A."/>
            <person name="Andreopoulos B."/>
            <person name="Baker S."/>
            <person name="Barry K."/>
            <person name="Bills G."/>
            <person name="Bluhm B."/>
            <person name="Cannon C."/>
            <person name="Castanera R."/>
            <person name="Culley D."/>
            <person name="Daum C."/>
            <person name="Ezra D."/>
            <person name="Gonzalez J."/>
            <person name="Henrissat B."/>
            <person name="Kuo A."/>
            <person name="Liang C."/>
            <person name="Lipzen A."/>
            <person name="Lutzoni F."/>
            <person name="Magnuson J."/>
            <person name="Mondo S."/>
            <person name="Nolan M."/>
            <person name="Ohm R."/>
            <person name="Pangilinan J."/>
            <person name="Park H.-J."/>
            <person name="Ramirez L."/>
            <person name="Alfaro M."/>
            <person name="Sun H."/>
            <person name="Tritt A."/>
            <person name="Yoshinaga Y."/>
            <person name="Zwiers L.-H."/>
            <person name="Turgeon B."/>
            <person name="Goodwin S."/>
            <person name="Spatafora J."/>
            <person name="Crous P."/>
            <person name="Grigoriev I."/>
        </authorList>
    </citation>
    <scope>NUCLEOTIDE SEQUENCE</scope>
    <source>
        <strain evidence="9">CBS 125425</strain>
    </source>
</reference>
<dbReference type="GO" id="GO:0030327">
    <property type="term" value="P:prenylated protein catabolic process"/>
    <property type="evidence" value="ECO:0007669"/>
    <property type="project" value="TreeGrafter"/>
</dbReference>
<dbReference type="SUPFAM" id="SSF51905">
    <property type="entry name" value="FAD/NAD(P)-binding domain"/>
    <property type="match status" value="1"/>
</dbReference>
<evidence type="ECO:0000256" key="4">
    <source>
        <dbReference type="ARBA" id="ARBA00022729"/>
    </source>
</evidence>
<comment type="similarity">
    <text evidence="2">Belongs to the prenylcysteine oxidase family.</text>
</comment>
<dbReference type="Gene3D" id="3.50.50.60">
    <property type="entry name" value="FAD/NAD(P)-binding domain"/>
    <property type="match status" value="1"/>
</dbReference>
<dbReference type="OrthoDB" id="437369at2759"/>
<evidence type="ECO:0000256" key="5">
    <source>
        <dbReference type="ARBA" id="ARBA00022827"/>
    </source>
</evidence>
<dbReference type="AlphaFoldDB" id="A0A9P4UY09"/>
<gene>
    <name evidence="9" type="ORF">EJ04DRAFT_448779</name>
</gene>
<keyword evidence="10" id="KW-1185">Reference proteome</keyword>
<comment type="caution">
    <text evidence="9">The sequence shown here is derived from an EMBL/GenBank/DDBJ whole genome shotgun (WGS) entry which is preliminary data.</text>
</comment>
<protein>
    <submittedName>
        <fullName evidence="9">FAD/NAD(P)-binding domain-containing protein</fullName>
    </submittedName>
</protein>
<evidence type="ECO:0000256" key="7">
    <source>
        <dbReference type="ARBA" id="ARBA00023180"/>
    </source>
</evidence>
<dbReference type="EMBL" id="ML996269">
    <property type="protein sequence ID" value="KAF2728715.1"/>
    <property type="molecule type" value="Genomic_DNA"/>
</dbReference>
<dbReference type="PANTHER" id="PTHR15944:SF0">
    <property type="entry name" value="PRENYLCYSTEINE LYASE DOMAIN-CONTAINING PROTEIN"/>
    <property type="match status" value="1"/>
</dbReference>
<proteinExistence type="inferred from homology"/>
<feature type="domain" description="Prenylcysteine lyase" evidence="8">
    <location>
        <begin position="125"/>
        <end position="483"/>
    </location>
</feature>
<organism evidence="9 10">
    <name type="scientific">Polyplosphaeria fusca</name>
    <dbReference type="NCBI Taxonomy" id="682080"/>
    <lineage>
        <taxon>Eukaryota</taxon>
        <taxon>Fungi</taxon>
        <taxon>Dikarya</taxon>
        <taxon>Ascomycota</taxon>
        <taxon>Pezizomycotina</taxon>
        <taxon>Dothideomycetes</taxon>
        <taxon>Pleosporomycetidae</taxon>
        <taxon>Pleosporales</taxon>
        <taxon>Tetraplosphaeriaceae</taxon>
        <taxon>Polyplosphaeria</taxon>
    </lineage>
</organism>
<keyword evidence="6" id="KW-0560">Oxidoreductase</keyword>
<dbReference type="GO" id="GO:0030328">
    <property type="term" value="P:prenylcysteine catabolic process"/>
    <property type="evidence" value="ECO:0007669"/>
    <property type="project" value="InterPro"/>
</dbReference>
<keyword evidence="7" id="KW-0325">Glycoprotein</keyword>
<dbReference type="Proteomes" id="UP000799444">
    <property type="component" value="Unassembled WGS sequence"/>
</dbReference>
<keyword evidence="4" id="KW-0732">Signal</keyword>
<dbReference type="Pfam" id="PF13450">
    <property type="entry name" value="NAD_binding_8"/>
    <property type="match status" value="1"/>
</dbReference>
<dbReference type="InterPro" id="IPR017046">
    <property type="entry name" value="Prenylcysteine_Oxase1"/>
</dbReference>
<dbReference type="InterPro" id="IPR036188">
    <property type="entry name" value="FAD/NAD-bd_sf"/>
</dbReference>
<comment type="cofactor">
    <cofactor evidence="1">
        <name>FAD</name>
        <dbReference type="ChEBI" id="CHEBI:57692"/>
    </cofactor>
</comment>
<keyword evidence="5" id="KW-0274">FAD</keyword>
<accession>A0A9P4UY09</accession>
<keyword evidence="3" id="KW-0285">Flavoprotein</keyword>
<evidence type="ECO:0000259" key="8">
    <source>
        <dbReference type="Pfam" id="PF07156"/>
    </source>
</evidence>
<evidence type="ECO:0000313" key="10">
    <source>
        <dbReference type="Proteomes" id="UP000799444"/>
    </source>
</evidence>
<name>A0A9P4UY09_9PLEO</name>
<dbReference type="PANTHER" id="PTHR15944">
    <property type="entry name" value="FARNESYLCYSTEINE LYASE"/>
    <property type="match status" value="1"/>
</dbReference>
<evidence type="ECO:0000256" key="6">
    <source>
        <dbReference type="ARBA" id="ARBA00023002"/>
    </source>
</evidence>
<evidence type="ECO:0000256" key="2">
    <source>
        <dbReference type="ARBA" id="ARBA00009967"/>
    </source>
</evidence>
<sequence length="498" mass="54731">MQTPGPNTTLDPPQRIAIVGAGVAGASAAFHLRELSSPNQYSLTIYEDRAAVGGRVISVHPPAWYGHYPEVGASHFFADDHCLMEAKDSAGLKYAYNGPWEKSHAGLYTGDDIVSGPSCNLESPSWGDLTSLSWKYGISAWRLHRATLSASTRLKSFGASKSFGNVVHEIRGAGFAHTSSGSAESYFGKLGISPRLLADFVEPCTRARSCQNLVDASPISALLALMKTKEAKIYESNDVLVEGMIKLSGADLHLNSTVLNISDGETRRYRLTIANKTPESAKRLQPEFDIVILAFPMSGTGIGMKVQNLSEDSKVSFTAPQSYTQSHITHFSSALDIISTFFHPSLDVRMPYDLLTTANSSNILSIRRSTARFNRIECIWDDECDQFDEDENLYRIVSRQPISDDDVAKLIGKEGQSLDEYDIGWVHRQAWPRAIPNYSENLEHGDGNKIEIAPKLFYLGGAERYLSSMEMSCRMGRNAARLLRGPGDAGPEQEHAEL</sequence>